<evidence type="ECO:0000259" key="1">
    <source>
        <dbReference type="SMART" id="SM00419"/>
    </source>
</evidence>
<dbReference type="SMART" id="SM00419">
    <property type="entry name" value="HTH_CRP"/>
    <property type="match status" value="1"/>
</dbReference>
<dbReference type="InterPro" id="IPR036390">
    <property type="entry name" value="WH_DNA-bd_sf"/>
</dbReference>
<sequence>MESYDKVYRGKHILIDTDTGEEIEVDKIYRRQTQGNFVKAYIKGLVMMLDVVGGSKLKVVNYLLENLRLSDNKLIATTREIAKEIEVSPTTVTETLKTLEKGNIIKRRTGVIMLNPQILVRGDDNKHRHMLIEFEEFNREDEQEHAYDEYESFKSKKEQ</sequence>
<dbReference type="SUPFAM" id="SSF46785">
    <property type="entry name" value="Winged helix' DNA-binding domain"/>
    <property type="match status" value="1"/>
</dbReference>
<dbReference type="Proteomes" id="UP001501474">
    <property type="component" value="Unassembled WGS sequence"/>
</dbReference>
<dbReference type="Gene3D" id="1.10.10.10">
    <property type="entry name" value="Winged helix-like DNA-binding domain superfamily/Winged helix DNA-binding domain"/>
    <property type="match status" value="1"/>
</dbReference>
<accession>A0ABN3DZN3</accession>
<reference evidence="2 3" key="1">
    <citation type="journal article" date="2019" name="Int. J. Syst. Evol. Microbiol.">
        <title>The Global Catalogue of Microorganisms (GCM) 10K type strain sequencing project: providing services to taxonomists for standard genome sequencing and annotation.</title>
        <authorList>
            <consortium name="The Broad Institute Genomics Platform"/>
            <consortium name="The Broad Institute Genome Sequencing Center for Infectious Disease"/>
            <person name="Wu L."/>
            <person name="Ma J."/>
        </authorList>
    </citation>
    <scope>NUCLEOTIDE SEQUENCE [LARGE SCALE GENOMIC DNA]</scope>
    <source>
        <strain evidence="2 3">JCM 3053</strain>
    </source>
</reference>
<protein>
    <recommendedName>
        <fullName evidence="1">HTH crp-type domain-containing protein</fullName>
    </recommendedName>
</protein>
<dbReference type="EMBL" id="BAAART010000101">
    <property type="protein sequence ID" value="GAA2245371.1"/>
    <property type="molecule type" value="Genomic_DNA"/>
</dbReference>
<name>A0ABN3DZN3_9ACTN</name>
<dbReference type="InterPro" id="IPR008813">
    <property type="entry name" value="Plasmid_replication_RepL"/>
</dbReference>
<dbReference type="InterPro" id="IPR036388">
    <property type="entry name" value="WH-like_DNA-bd_sf"/>
</dbReference>
<comment type="caution">
    <text evidence="2">The sequence shown here is derived from an EMBL/GenBank/DDBJ whole genome shotgun (WGS) entry which is preliminary data.</text>
</comment>
<dbReference type="RefSeq" id="WP_344368717.1">
    <property type="nucleotide sequence ID" value="NZ_BAAART010000101.1"/>
</dbReference>
<dbReference type="InterPro" id="IPR012318">
    <property type="entry name" value="HTH_CRP"/>
</dbReference>
<organism evidence="2 3">
    <name type="scientific">Streptomyces indiaensis</name>
    <dbReference type="NCBI Taxonomy" id="284033"/>
    <lineage>
        <taxon>Bacteria</taxon>
        <taxon>Bacillati</taxon>
        <taxon>Actinomycetota</taxon>
        <taxon>Actinomycetes</taxon>
        <taxon>Kitasatosporales</taxon>
        <taxon>Streptomycetaceae</taxon>
        <taxon>Streptomyces</taxon>
    </lineage>
</organism>
<evidence type="ECO:0000313" key="2">
    <source>
        <dbReference type="EMBL" id="GAA2245371.1"/>
    </source>
</evidence>
<feature type="domain" description="HTH crp-type" evidence="1">
    <location>
        <begin position="69"/>
        <end position="116"/>
    </location>
</feature>
<proteinExistence type="predicted"/>
<keyword evidence="3" id="KW-1185">Reference proteome</keyword>
<evidence type="ECO:0000313" key="3">
    <source>
        <dbReference type="Proteomes" id="UP001501474"/>
    </source>
</evidence>
<dbReference type="Pfam" id="PF05732">
    <property type="entry name" value="RepL"/>
    <property type="match status" value="1"/>
</dbReference>
<gene>
    <name evidence="2" type="ORF">GCM10010104_47270</name>
</gene>